<proteinExistence type="predicted"/>
<comment type="caution">
    <text evidence="1">The sequence shown here is derived from an EMBL/GenBank/DDBJ whole genome shotgun (WGS) entry which is preliminary data.</text>
</comment>
<sequence>MKNQALELHIPLPKSVTETGVEVLTARLPSSPSMFPWLKS</sequence>
<dbReference type="EMBL" id="QGNW01000078">
    <property type="protein sequence ID" value="RVX01005.1"/>
    <property type="molecule type" value="Genomic_DNA"/>
</dbReference>
<evidence type="ECO:0000313" key="1">
    <source>
        <dbReference type="EMBL" id="RVX01005.1"/>
    </source>
</evidence>
<reference evidence="1 2" key="1">
    <citation type="journal article" date="2018" name="PLoS Genet.">
        <title>Population sequencing reveals clonal diversity and ancestral inbreeding in the grapevine cultivar Chardonnay.</title>
        <authorList>
            <person name="Roach M.J."/>
            <person name="Johnson D.L."/>
            <person name="Bohlmann J."/>
            <person name="van Vuuren H.J."/>
            <person name="Jones S.J."/>
            <person name="Pretorius I.S."/>
            <person name="Schmidt S.A."/>
            <person name="Borneman A.R."/>
        </authorList>
    </citation>
    <scope>NUCLEOTIDE SEQUENCE [LARGE SCALE GENOMIC DNA]</scope>
    <source>
        <strain evidence="2">cv. Chardonnay</strain>
        <tissue evidence="1">Leaf</tissue>
    </source>
</reference>
<dbReference type="Proteomes" id="UP000288805">
    <property type="component" value="Unassembled WGS sequence"/>
</dbReference>
<gene>
    <name evidence="1" type="ORF">CK203_022918</name>
</gene>
<evidence type="ECO:0000313" key="2">
    <source>
        <dbReference type="Proteomes" id="UP000288805"/>
    </source>
</evidence>
<accession>A0A438IWY8</accession>
<protein>
    <submittedName>
        <fullName evidence="1">Uncharacterized protein</fullName>
    </submittedName>
</protein>
<dbReference type="AlphaFoldDB" id="A0A438IWY8"/>
<organism evidence="1 2">
    <name type="scientific">Vitis vinifera</name>
    <name type="common">Grape</name>
    <dbReference type="NCBI Taxonomy" id="29760"/>
    <lineage>
        <taxon>Eukaryota</taxon>
        <taxon>Viridiplantae</taxon>
        <taxon>Streptophyta</taxon>
        <taxon>Embryophyta</taxon>
        <taxon>Tracheophyta</taxon>
        <taxon>Spermatophyta</taxon>
        <taxon>Magnoliopsida</taxon>
        <taxon>eudicotyledons</taxon>
        <taxon>Gunneridae</taxon>
        <taxon>Pentapetalae</taxon>
        <taxon>rosids</taxon>
        <taxon>Vitales</taxon>
        <taxon>Vitaceae</taxon>
        <taxon>Viteae</taxon>
        <taxon>Vitis</taxon>
    </lineage>
</organism>
<name>A0A438IWY8_VITVI</name>